<name>A0A096BGI5_9FIRM</name>
<keyword evidence="5" id="KW-0966">Cell projection</keyword>
<dbReference type="GO" id="GO:0006417">
    <property type="term" value="P:regulation of translation"/>
    <property type="evidence" value="ECO:0007669"/>
    <property type="project" value="UniProtKB-KW"/>
</dbReference>
<comment type="caution">
    <text evidence="5">The sequence shown here is derived from an EMBL/GenBank/DDBJ whole genome shotgun (WGS) entry which is preliminary data.</text>
</comment>
<keyword evidence="5" id="KW-0282">Flagellum</keyword>
<gene>
    <name evidence="4" type="primary">fliW</name>
    <name evidence="5" type="ORF">Y919_08845</name>
</gene>
<keyword evidence="2 4" id="KW-1005">Bacterial flagellum biogenesis</keyword>
<dbReference type="InterPro" id="IPR024046">
    <property type="entry name" value="Flagellar_assmbl_FliW_dom_sf"/>
</dbReference>
<dbReference type="RefSeq" id="WP_035164078.1">
    <property type="nucleotide sequence ID" value="NZ_AZTB01000046.1"/>
</dbReference>
<keyword evidence="5" id="KW-0969">Cilium</keyword>
<dbReference type="Pfam" id="PF02623">
    <property type="entry name" value="FliW"/>
    <property type="match status" value="1"/>
</dbReference>
<comment type="similarity">
    <text evidence="4">Belongs to the FliW family.</text>
</comment>
<keyword evidence="3 4" id="KW-0810">Translation regulation</keyword>
<dbReference type="InterPro" id="IPR003775">
    <property type="entry name" value="Flagellar_assembly_factor_FliW"/>
</dbReference>
<evidence type="ECO:0000256" key="2">
    <source>
        <dbReference type="ARBA" id="ARBA00022795"/>
    </source>
</evidence>
<dbReference type="HAMAP" id="MF_01185">
    <property type="entry name" value="FliW"/>
    <property type="match status" value="1"/>
</dbReference>
<dbReference type="NCBIfam" id="NF009793">
    <property type="entry name" value="PRK13285.1-1"/>
    <property type="match status" value="1"/>
</dbReference>
<dbReference type="GO" id="GO:0005737">
    <property type="term" value="C:cytoplasm"/>
    <property type="evidence" value="ECO:0007669"/>
    <property type="project" value="UniProtKB-SubCell"/>
</dbReference>
<comment type="subcellular location">
    <subcellularLocation>
        <location evidence="4">Cytoplasm</location>
    </subcellularLocation>
</comment>
<dbReference type="GO" id="GO:0044780">
    <property type="term" value="P:bacterial-type flagellum assembly"/>
    <property type="evidence" value="ECO:0007669"/>
    <property type="project" value="UniProtKB-UniRule"/>
</dbReference>
<dbReference type="EMBL" id="AZTB01000046">
    <property type="protein sequence ID" value="KGG79982.1"/>
    <property type="molecule type" value="Genomic_DNA"/>
</dbReference>
<reference evidence="5 6" key="1">
    <citation type="submission" date="2013-12" db="EMBL/GenBank/DDBJ databases">
        <title>Draft genome sequence of Caloranaerobacter sp. H53214.</title>
        <authorList>
            <person name="Jiang L.J."/>
            <person name="Shao Z.Z."/>
            <person name="Long M.N."/>
        </authorList>
    </citation>
    <scope>NUCLEOTIDE SEQUENCE [LARGE SCALE GENOMIC DNA]</scope>
    <source>
        <strain evidence="5 6">H53214</strain>
    </source>
</reference>
<evidence type="ECO:0000313" key="6">
    <source>
        <dbReference type="Proteomes" id="UP000029622"/>
    </source>
</evidence>
<accession>A0A096BGI5</accession>
<keyword evidence="4" id="KW-0143">Chaperone</keyword>
<comment type="function">
    <text evidence="4">Acts as an anti-CsrA protein, binds CsrA and prevents it from repressing translation of its target genes, one of which is flagellin. Binds to flagellin and participates in the assembly of the flagellum.</text>
</comment>
<dbReference type="STRING" id="1156417.Y919_08845"/>
<dbReference type="PANTHER" id="PTHR39190">
    <property type="entry name" value="FLAGELLAR ASSEMBLY FACTOR FLIW"/>
    <property type="match status" value="1"/>
</dbReference>
<dbReference type="SUPFAM" id="SSF141457">
    <property type="entry name" value="BH3618-like"/>
    <property type="match status" value="1"/>
</dbReference>
<proteinExistence type="inferred from homology"/>
<evidence type="ECO:0000256" key="1">
    <source>
        <dbReference type="ARBA" id="ARBA00022490"/>
    </source>
</evidence>
<comment type="subunit">
    <text evidence="4">Interacts with translational regulator CsrA and flagellin(s).</text>
</comment>
<evidence type="ECO:0000256" key="3">
    <source>
        <dbReference type="ARBA" id="ARBA00022845"/>
    </source>
</evidence>
<sequence>MLLNTKHFGQIEIDEDSIITFPDGLLAFEEQKRFVIINNPDEEIPFKWLQSIDNPDLAFVIINPFLFKKDYEFDIPQSVVDRLDIEREKDVLVYSIVVVPEDITKMTANLAGPIIINLKNRLAKQIILDDKRYTTKHLILEELGKSNQEV</sequence>
<dbReference type="PANTHER" id="PTHR39190:SF1">
    <property type="entry name" value="FLAGELLAR ASSEMBLY FACTOR FLIW"/>
    <property type="match status" value="1"/>
</dbReference>
<evidence type="ECO:0000256" key="4">
    <source>
        <dbReference type="HAMAP-Rule" id="MF_01185"/>
    </source>
</evidence>
<dbReference type="Gene3D" id="2.30.290.10">
    <property type="entry name" value="BH3618-like"/>
    <property type="match status" value="1"/>
</dbReference>
<dbReference type="AlphaFoldDB" id="A0A096BGI5"/>
<protein>
    <recommendedName>
        <fullName evidence="4">Flagellar assembly factor FliW</fullName>
    </recommendedName>
</protein>
<organism evidence="5 6">
    <name type="scientific">Caloranaerobacter azorensis H53214</name>
    <dbReference type="NCBI Taxonomy" id="1156417"/>
    <lineage>
        <taxon>Bacteria</taxon>
        <taxon>Bacillati</taxon>
        <taxon>Bacillota</taxon>
        <taxon>Tissierellia</taxon>
        <taxon>Tissierellales</taxon>
        <taxon>Thermohalobacteraceae</taxon>
        <taxon>Caloranaerobacter</taxon>
    </lineage>
</organism>
<evidence type="ECO:0000313" key="5">
    <source>
        <dbReference type="EMBL" id="KGG79982.1"/>
    </source>
</evidence>
<dbReference type="NCBIfam" id="NF009798">
    <property type="entry name" value="PRK13285.2-1"/>
    <property type="match status" value="1"/>
</dbReference>
<keyword evidence="1 4" id="KW-0963">Cytoplasm</keyword>
<dbReference type="Proteomes" id="UP000029622">
    <property type="component" value="Unassembled WGS sequence"/>
</dbReference>